<comment type="catalytic activity">
    <reaction evidence="1 7">
        <text>L-glutamate = D-glutamate</text>
        <dbReference type="Rhea" id="RHEA:12813"/>
        <dbReference type="ChEBI" id="CHEBI:29985"/>
        <dbReference type="ChEBI" id="CHEBI:29986"/>
        <dbReference type="EC" id="5.1.1.3"/>
    </reaction>
</comment>
<comment type="pathway">
    <text evidence="7">Cell wall biogenesis; peptidoglycan biosynthesis.</text>
</comment>
<protein>
    <recommendedName>
        <fullName evidence="2 7">Glutamate racemase</fullName>
        <ecNumber evidence="2 7">5.1.1.3</ecNumber>
    </recommendedName>
</protein>
<dbReference type="EC" id="5.1.1.3" evidence="2 7"/>
<dbReference type="InterPro" id="IPR004391">
    <property type="entry name" value="Glu_race"/>
</dbReference>
<accession>A0A1W0D1I3</accession>
<dbReference type="Pfam" id="PF01177">
    <property type="entry name" value="Asp_Glu_race"/>
    <property type="match status" value="1"/>
</dbReference>
<dbReference type="SUPFAM" id="SSF53681">
    <property type="entry name" value="Aspartate/glutamate racemase"/>
    <property type="match status" value="2"/>
</dbReference>
<dbReference type="HAMAP" id="MF_00258">
    <property type="entry name" value="Glu_racemase"/>
    <property type="match status" value="1"/>
</dbReference>
<dbReference type="EMBL" id="MUKV01000010">
    <property type="protein sequence ID" value="OQS40712.1"/>
    <property type="molecule type" value="Genomic_DNA"/>
</dbReference>
<dbReference type="PANTHER" id="PTHR21198:SF2">
    <property type="entry name" value="GLUTAMATE RACEMASE"/>
    <property type="match status" value="1"/>
</dbReference>
<feature type="active site" description="Proton donor/acceptor" evidence="7">
    <location>
        <position position="179"/>
    </location>
</feature>
<feature type="binding site" evidence="7">
    <location>
        <begin position="70"/>
        <end position="71"/>
    </location>
    <ligand>
        <name>substrate</name>
    </ligand>
</feature>
<name>A0A1W0D1I3_9NEIS</name>
<dbReference type="PANTHER" id="PTHR21198">
    <property type="entry name" value="GLUTAMATE RACEMASE"/>
    <property type="match status" value="1"/>
</dbReference>
<evidence type="ECO:0000256" key="6">
    <source>
        <dbReference type="ARBA" id="ARBA00023316"/>
    </source>
</evidence>
<evidence type="ECO:0000256" key="4">
    <source>
        <dbReference type="ARBA" id="ARBA00022984"/>
    </source>
</evidence>
<dbReference type="AlphaFoldDB" id="A0A1W0D1I3"/>
<dbReference type="UniPathway" id="UPA00219"/>
<evidence type="ECO:0000256" key="3">
    <source>
        <dbReference type="ARBA" id="ARBA00022960"/>
    </source>
</evidence>
<keyword evidence="5 7" id="KW-0413">Isomerase</keyword>
<feature type="binding site" evidence="7">
    <location>
        <begin position="180"/>
        <end position="181"/>
    </location>
    <ligand>
        <name>substrate</name>
    </ligand>
</feature>
<gene>
    <name evidence="7" type="primary">murI</name>
    <name evidence="8" type="ORF">B0T45_09985</name>
</gene>
<feature type="active site" description="Proton donor/acceptor" evidence="7">
    <location>
        <position position="69"/>
    </location>
</feature>
<keyword evidence="4 7" id="KW-0573">Peptidoglycan synthesis</keyword>
<keyword evidence="6 7" id="KW-0961">Cell wall biogenesis/degradation</keyword>
<evidence type="ECO:0000256" key="7">
    <source>
        <dbReference type="HAMAP-Rule" id="MF_00258"/>
    </source>
</evidence>
<dbReference type="GO" id="GO:0009252">
    <property type="term" value="P:peptidoglycan biosynthetic process"/>
    <property type="evidence" value="ECO:0007669"/>
    <property type="project" value="UniProtKB-UniRule"/>
</dbReference>
<dbReference type="InterPro" id="IPR001920">
    <property type="entry name" value="Asp/Glu_race"/>
</dbReference>
<comment type="function">
    <text evidence="7">Provides the (R)-glutamate required for cell wall biosynthesis.</text>
</comment>
<dbReference type="InterPro" id="IPR018187">
    <property type="entry name" value="Asp/Glu_racemase_AS_1"/>
</dbReference>
<evidence type="ECO:0000256" key="1">
    <source>
        <dbReference type="ARBA" id="ARBA00001602"/>
    </source>
</evidence>
<evidence type="ECO:0000256" key="5">
    <source>
        <dbReference type="ARBA" id="ARBA00023235"/>
    </source>
</evidence>
<reference evidence="8 9" key="1">
    <citation type="submission" date="2017-02" db="EMBL/GenBank/DDBJ databases">
        <title>Chromobacterium haemolyticum H5244.</title>
        <authorList>
            <person name="Gulvik C.A."/>
        </authorList>
    </citation>
    <scope>NUCLEOTIDE SEQUENCE [LARGE SCALE GENOMIC DNA]</scope>
    <source>
        <strain evidence="8 9">H5244</strain>
    </source>
</reference>
<dbReference type="NCBIfam" id="TIGR00067">
    <property type="entry name" value="glut_race"/>
    <property type="match status" value="1"/>
</dbReference>
<comment type="similarity">
    <text evidence="7">Belongs to the aspartate/glutamate racemases family.</text>
</comment>
<dbReference type="PROSITE" id="PS00923">
    <property type="entry name" value="ASP_GLU_RACEMASE_1"/>
    <property type="match status" value="1"/>
</dbReference>
<feature type="binding site" evidence="7">
    <location>
        <begin position="38"/>
        <end position="39"/>
    </location>
    <ligand>
        <name>substrate</name>
    </ligand>
</feature>
<evidence type="ECO:0000313" key="8">
    <source>
        <dbReference type="EMBL" id="OQS40712.1"/>
    </source>
</evidence>
<organism evidence="8 9">
    <name type="scientific">Chromobacterium haemolyticum</name>
    <dbReference type="NCBI Taxonomy" id="394935"/>
    <lineage>
        <taxon>Bacteria</taxon>
        <taxon>Pseudomonadati</taxon>
        <taxon>Pseudomonadota</taxon>
        <taxon>Betaproteobacteria</taxon>
        <taxon>Neisseriales</taxon>
        <taxon>Chromobacteriaceae</taxon>
        <taxon>Chromobacterium</taxon>
    </lineage>
</organism>
<dbReference type="Proteomes" id="UP000192721">
    <property type="component" value="Unassembled WGS sequence"/>
</dbReference>
<keyword evidence="3 7" id="KW-0133">Cell shape</keyword>
<dbReference type="GO" id="GO:0071555">
    <property type="term" value="P:cell wall organization"/>
    <property type="evidence" value="ECO:0007669"/>
    <property type="project" value="UniProtKB-KW"/>
</dbReference>
<feature type="binding site" evidence="7">
    <location>
        <begin position="6"/>
        <end position="7"/>
    </location>
    <ligand>
        <name>substrate</name>
    </ligand>
</feature>
<comment type="caution">
    <text evidence="8">The sequence shown here is derived from an EMBL/GenBank/DDBJ whole genome shotgun (WGS) entry which is preliminary data.</text>
</comment>
<proteinExistence type="inferred from homology"/>
<dbReference type="GO" id="GO:0008881">
    <property type="term" value="F:glutamate racemase activity"/>
    <property type="evidence" value="ECO:0007669"/>
    <property type="project" value="UniProtKB-UniRule"/>
</dbReference>
<dbReference type="Gene3D" id="3.40.50.1860">
    <property type="match status" value="2"/>
</dbReference>
<dbReference type="InterPro" id="IPR015942">
    <property type="entry name" value="Asp/Glu/hydantoin_racemase"/>
</dbReference>
<sequence length="260" mass="28000">MIAMFDSGLGGLSVWKAVRAALPGWGITYLADQAYCPYGQRSHSDIAERSVRMGRYLQEQGATLLVVACNTATTAGIAAMRRELSIPLVGIEPAIKPAAAMSRTGRIAVLATQATLQSERVRKLLDTHAGHVEVLRRVGAGWVEQVEAGELDSPRTRELVADVVRPLLGENIDHIALGCTHYPFLEPLIRELTGDGIALYDPAEAIARRVASLLPDTAPAAAPVYRFITTDADNAGMRRILPLLIGADYPVESLPLEQAQ</sequence>
<evidence type="ECO:0000313" key="9">
    <source>
        <dbReference type="Proteomes" id="UP000192721"/>
    </source>
</evidence>
<evidence type="ECO:0000256" key="2">
    <source>
        <dbReference type="ARBA" id="ARBA00013090"/>
    </source>
</evidence>
<dbReference type="RefSeq" id="WP_081555386.1">
    <property type="nucleotide sequence ID" value="NZ_MUKV01000010.1"/>
</dbReference>
<dbReference type="GO" id="GO:0008360">
    <property type="term" value="P:regulation of cell shape"/>
    <property type="evidence" value="ECO:0007669"/>
    <property type="project" value="UniProtKB-KW"/>
</dbReference>